<evidence type="ECO:0000256" key="4">
    <source>
        <dbReference type="ARBA" id="ARBA00022801"/>
    </source>
</evidence>
<evidence type="ECO:0000313" key="12">
    <source>
        <dbReference type="Proteomes" id="UP000827889"/>
    </source>
</evidence>
<feature type="region of interest" description="Disordered" evidence="8">
    <location>
        <begin position="1"/>
        <end position="163"/>
    </location>
</feature>
<proteinExistence type="predicted"/>
<feature type="region of interest" description="Disordered" evidence="8">
    <location>
        <begin position="1976"/>
        <end position="2030"/>
    </location>
</feature>
<feature type="compositionally biased region" description="Basic and acidic residues" evidence="8">
    <location>
        <begin position="121"/>
        <end position="154"/>
    </location>
</feature>
<reference evidence="13" key="1">
    <citation type="submission" date="2025-08" db="UniProtKB">
        <authorList>
            <consortium name="RefSeq"/>
        </authorList>
    </citation>
    <scope>IDENTIFICATION</scope>
    <source>
        <tissue evidence="13">Leaf</tissue>
    </source>
</reference>
<evidence type="ECO:0000256" key="8">
    <source>
        <dbReference type="SAM" id="MobiDB-lite"/>
    </source>
</evidence>
<dbReference type="GeneID" id="115752193"/>
<feature type="region of interest" description="Disordered" evidence="8">
    <location>
        <begin position="2298"/>
        <end position="2363"/>
    </location>
</feature>
<dbReference type="SMART" id="SM00249">
    <property type="entry name" value="PHD"/>
    <property type="match status" value="1"/>
</dbReference>
<dbReference type="PROSITE" id="PS50013">
    <property type="entry name" value="CHROMO_2"/>
    <property type="match status" value="1"/>
</dbReference>
<feature type="coiled-coil region" evidence="7">
    <location>
        <begin position="1381"/>
        <end position="1408"/>
    </location>
</feature>
<dbReference type="InterPro" id="IPR039322">
    <property type="entry name" value="MOM1"/>
</dbReference>
<feature type="compositionally biased region" description="Polar residues" evidence="8">
    <location>
        <begin position="2337"/>
        <end position="2347"/>
    </location>
</feature>
<gene>
    <name evidence="13" type="primary">LOC115752193</name>
</gene>
<keyword evidence="4" id="KW-0378">Hydrolase</keyword>
<dbReference type="PANTHER" id="PTHR35116:SF2">
    <property type="entry name" value="ATP-DEPENDENT HELICASE FAMILY PROTEIN-RELATED"/>
    <property type="match status" value="1"/>
</dbReference>
<dbReference type="InterPro" id="IPR000953">
    <property type="entry name" value="Chromo/chromo_shadow_dom"/>
</dbReference>
<dbReference type="InterPro" id="IPR001965">
    <property type="entry name" value="Znf_PHD"/>
</dbReference>
<dbReference type="Pfam" id="PF00271">
    <property type="entry name" value="Helicase_C"/>
    <property type="match status" value="1"/>
</dbReference>
<dbReference type="InterPro" id="IPR011011">
    <property type="entry name" value="Znf_FYVE_PHD"/>
</dbReference>
<dbReference type="SUPFAM" id="SSF52540">
    <property type="entry name" value="P-loop containing nucleoside triphosphate hydrolases"/>
    <property type="match status" value="2"/>
</dbReference>
<feature type="region of interest" description="Disordered" evidence="8">
    <location>
        <begin position="1137"/>
        <end position="1162"/>
    </location>
</feature>
<name>A0ABM3HL42_9MYRT</name>
<feature type="coiled-coil region" evidence="7">
    <location>
        <begin position="222"/>
        <end position="256"/>
    </location>
</feature>
<dbReference type="InterPro" id="IPR000330">
    <property type="entry name" value="SNF2_N"/>
</dbReference>
<evidence type="ECO:0000256" key="1">
    <source>
        <dbReference type="ARBA" id="ARBA00022723"/>
    </source>
</evidence>
<feature type="compositionally biased region" description="Polar residues" evidence="8">
    <location>
        <begin position="1823"/>
        <end position="1833"/>
    </location>
</feature>
<keyword evidence="12" id="KW-1185">Reference proteome</keyword>
<dbReference type="Pfam" id="PF25029">
    <property type="entry name" value="MOM1"/>
    <property type="match status" value="1"/>
</dbReference>
<keyword evidence="1" id="KW-0479">Metal-binding</keyword>
<evidence type="ECO:0000259" key="11">
    <source>
        <dbReference type="PROSITE" id="PS51194"/>
    </source>
</evidence>
<organism evidence="12 13">
    <name type="scientific">Rhodamnia argentea</name>
    <dbReference type="NCBI Taxonomy" id="178133"/>
    <lineage>
        <taxon>Eukaryota</taxon>
        <taxon>Viridiplantae</taxon>
        <taxon>Streptophyta</taxon>
        <taxon>Embryophyta</taxon>
        <taxon>Tracheophyta</taxon>
        <taxon>Spermatophyta</taxon>
        <taxon>Magnoliopsida</taxon>
        <taxon>eudicotyledons</taxon>
        <taxon>Gunneridae</taxon>
        <taxon>Pentapetalae</taxon>
        <taxon>rosids</taxon>
        <taxon>malvids</taxon>
        <taxon>Myrtales</taxon>
        <taxon>Myrtaceae</taxon>
        <taxon>Myrtoideae</taxon>
        <taxon>Myrteae</taxon>
        <taxon>Australasian group</taxon>
        <taxon>Rhodamnia</taxon>
    </lineage>
</organism>
<dbReference type="Pfam" id="PF00176">
    <property type="entry name" value="SNF2-rel_dom"/>
    <property type="match status" value="1"/>
</dbReference>
<evidence type="ECO:0000256" key="2">
    <source>
        <dbReference type="ARBA" id="ARBA00022737"/>
    </source>
</evidence>
<keyword evidence="2" id="KW-0677">Repeat</keyword>
<feature type="domain" description="PHD-type" evidence="10">
    <location>
        <begin position="311"/>
        <end position="360"/>
    </location>
</feature>
<dbReference type="InterPro" id="IPR056882">
    <property type="entry name" value="MOM1_dom"/>
</dbReference>
<sequence length="2435" mass="268959">MIKRPRDKNMVNQTRSGCKIGDECTNKVHSGGKGSSTSDFASDSYGLRRSTRESSSKKPMIPSFPSTRKSERLEKQTPPTSVSKDPKKVKRQRTPSPVRRSERCKKLRHSSDSAISKKSARRSESSDRQNQMDKKETKAKQLEVEDKESSKSNEEEPASTLVKRGKLSARAYRALFRKGNKDKASDCREELSCPNESFQPEHSNSVAGPEEVDAVNGCSDCNQKIKEGVESMTKTVEKQNEENTCLKQNNHSTQQAMAGCQNVTTAERNFVQIDGINSKRKSGEPEATVNLELGEKQNLHVLVKIDEESGQNTCFICKLGGKLLYCDGAGCQRHYHLSCLDPPLNDVPLGVWHCLACVRKMMKYGAYSVSEGVESIWDCREVEVSNPNGWQMQKQFFVKYKGLAHFHNRWLPEAEVAAKWPSLVASFLQKKQVVPWKSEWALPRRLLQKRLITSPQFHSERDRQEEGTDVSMCHYQWLVKWCGLDYEHASWELENASLFLSSETQSLFKQYENRLDRATGACNVEVTKLPERKKSLRNELSELPAKVILGPENNHADLINSHIIVDDQEHILKVTSFVLSLERDGCLPFLIISPSTSVHSWDAEFFRLAPTLNVVVFNGSKDARKFIRNLEFSEEGASLAFQVLISPPEAIVEDMDILTQMEWEAIVVDECQQPRTLSFSEEFKKLKTQSRLLLFNGNTKENVSEYRTLLSMLDDHGEIMNALAANSHETVHKLKERLFSYTALEGNTDSSRFVEYWVPAQISNVQLEQYCATLLSNSLSLCSSSKVDPVGVLRDILVSARKCCNYSYDVDPSLQGPLRKDLQPIDLDVGRKASGKLQLLDRLLSESKKQHLKVLILFQSIGGSGRDLTGDVLDDFLRLRFGADSYERVDGGILPSKKQSALTKFNDKELGRFVFLLENRACNPSIKLSSVDMVIIFDSDWNPASDLRNLQKLTIESQVQIKVLRLYLSCTVEEKALICAKQGMHLESKLQNISPRTSHMLLMWGASFLMRRLDEFHGSSSVSSMELSDQLLANSVVQEFLALMLQNENSVKSRSVIVKAQQTSGTYCTDFPLVGELMIQSTAEDLPYIFWTKLLEGKHPCWKYCSGSTPRSRKRLQSYVNIFEEVGSDSNKLAKKRKKSTYNSISPSSRKQRLDGEKKVAANKEGTSSPFIQSLGGEDLAAIPEGKMVDSDEGRKLRDAQRSLYLLLKPEILRLSDLLNLSDNIKGMVNSFLDYVITNHHVSRESASILQAFQLALCWTAVSLSKEKIDHTECLELAKKHLNYQCKKEEADHVYSMLRDLKKKFLQLRKKPPVDSLKYGELKEKVLQMEQSGLKSPLPAMPCLQPVKVEIEDCTFQGSSSNEVISSPTLMDEFGLTLGDISERGREIQDQKQKLQGLEARKDEICRESEAQKVLLESNHKLEAAIVRLHCGGSTKIDRMKRLDREYSTQIEECSREMAMHLKEIDAEHLASANGVQQEPSVVEGDGCSTHTQVLNKLPEARQGQESSNCHDQLDNVDPFLRPSVDQSADVIVHTEKDCLPVKIGSDKDEMSTVASGTVSTEVGPCANGTQIDNQGNAVSLNPCPQENLPVNSQGDFFSNHALENDSTMDACTWVDQIPDGSRKEAIDKWGPVEVQESVHLTNILERSSSPDPQASETERPNGSESGVVDSEGPHKASLVNQSISRMPNGRDKVGATDHTLENISSLNACSLDDQIRDGSRMEALDELAAVEVQENICISGEPEEMISPDPHIPETEICNGSESEVLENVHPRDGPREVALVNQSKSTTVLPSRAFAEGASVSSHSTLPDQELRADCNATSTRGQEINAPNQEQHNDETLPDEESRDDCNVTSMSVQEKNAPGKQQHDAEVASTTSHHSAPHQDLRDDCNPGPAITQEGNIHDEVQQNAEGASMPSYLTLPEEELRVNCKAASTGMQERNAPEEEQHNAEGASISSCHTLSGQEMGDDFNALSSSMRERNAPNEEQHNASQQTEFLSSSTGNATSSFSGAADMEPPVLLPPQDQPLNHSSHDLALVSGTATPLQGVGETSNLTVHSQSTQIAENPAVPPNQAMSESAVSIPRGGMVAQVSGNSTASISVESSTQLLQSPFPMAQPRMPLKLHLDPLQNELDRIQREMEQMDKSHEDAKLLLVSDCGKEIEEIVAQIRRKYDLKLKEIEAEYLAKKKELDMNQGKVLMNRMLAEAFKSKCSDIRASGANGIQQDVASGSMQQLLQLSSQRNAHQPLPVRGPSAGLQSNGVRTIATPFTSSESFPPNVASFQNVGPSGVTILDSSAVSSGIASRPPQISLSMPPPSANIQAPSDLRSPAPHLQAFRPSIASSGTPSQGLPNQQPPSNPPTTSAPLQQLPLAAVPPAGAAGPSSRHHGGGSVGGFLPNELGSDLLRDIFHPLIIAASQRDNLTSSSATADVVCLSDDD</sequence>
<dbReference type="Gene3D" id="3.30.40.10">
    <property type="entry name" value="Zinc/RING finger domain, C3HC4 (zinc finger)"/>
    <property type="match status" value="1"/>
</dbReference>
<dbReference type="InterPro" id="IPR013083">
    <property type="entry name" value="Znf_RING/FYVE/PHD"/>
</dbReference>
<evidence type="ECO:0000256" key="5">
    <source>
        <dbReference type="ARBA" id="ARBA00022833"/>
    </source>
</evidence>
<dbReference type="Gene3D" id="3.40.50.10810">
    <property type="entry name" value="Tandem AAA-ATPase domain"/>
    <property type="match status" value="1"/>
</dbReference>
<keyword evidence="5" id="KW-0862">Zinc</keyword>
<feature type="compositionally biased region" description="Basic and acidic residues" evidence="8">
    <location>
        <begin position="1976"/>
        <end position="1987"/>
    </location>
</feature>
<keyword evidence="3 6" id="KW-0863">Zinc-finger</keyword>
<accession>A0ABM3HL42</accession>
<feature type="region of interest" description="Disordered" evidence="8">
    <location>
        <begin position="1823"/>
        <end position="1897"/>
    </location>
</feature>
<evidence type="ECO:0000256" key="6">
    <source>
        <dbReference type="PROSITE-ProRule" id="PRU00146"/>
    </source>
</evidence>
<dbReference type="Gene3D" id="3.40.50.300">
    <property type="entry name" value="P-loop containing nucleotide triphosphate hydrolases"/>
    <property type="match status" value="1"/>
</dbReference>
<keyword evidence="7" id="KW-0175">Coiled coil</keyword>
<evidence type="ECO:0000256" key="7">
    <source>
        <dbReference type="SAM" id="Coils"/>
    </source>
</evidence>
<dbReference type="Pfam" id="PF00628">
    <property type="entry name" value="PHD"/>
    <property type="match status" value="1"/>
</dbReference>
<feature type="compositionally biased region" description="Basic and acidic residues" evidence="8">
    <location>
        <begin position="1152"/>
        <end position="1162"/>
    </location>
</feature>
<evidence type="ECO:0000259" key="10">
    <source>
        <dbReference type="PROSITE" id="PS50016"/>
    </source>
</evidence>
<dbReference type="Gene3D" id="2.40.50.40">
    <property type="match status" value="2"/>
</dbReference>
<feature type="compositionally biased region" description="Polar residues" evidence="8">
    <location>
        <begin position="2298"/>
        <end position="2308"/>
    </location>
</feature>
<protein>
    <submittedName>
        <fullName evidence="13">Helicase protein MOM1-like isoform X1</fullName>
    </submittedName>
</protein>
<feature type="compositionally biased region" description="Low complexity" evidence="8">
    <location>
        <begin position="1997"/>
        <end position="2011"/>
    </location>
</feature>
<dbReference type="RefSeq" id="XP_048137314.1">
    <property type="nucleotide sequence ID" value="XM_048281357.1"/>
</dbReference>
<evidence type="ECO:0000256" key="3">
    <source>
        <dbReference type="ARBA" id="ARBA00022771"/>
    </source>
</evidence>
<dbReference type="PROSITE" id="PS50016">
    <property type="entry name" value="ZF_PHD_2"/>
    <property type="match status" value="1"/>
</dbReference>
<dbReference type="PROSITE" id="PS51194">
    <property type="entry name" value="HELICASE_CTER"/>
    <property type="match status" value="1"/>
</dbReference>
<dbReference type="SUPFAM" id="SSF57903">
    <property type="entry name" value="FYVE/PHD zinc finger"/>
    <property type="match status" value="1"/>
</dbReference>
<dbReference type="Gene3D" id="6.10.250.1310">
    <property type="match status" value="1"/>
</dbReference>
<dbReference type="InterPro" id="IPR016197">
    <property type="entry name" value="Chromo-like_dom_sf"/>
</dbReference>
<evidence type="ECO:0000259" key="9">
    <source>
        <dbReference type="PROSITE" id="PS50013"/>
    </source>
</evidence>
<dbReference type="InterPro" id="IPR019787">
    <property type="entry name" value="Znf_PHD-finger"/>
</dbReference>
<dbReference type="CDD" id="cd18793">
    <property type="entry name" value="SF2_C_SNF"/>
    <property type="match status" value="1"/>
</dbReference>
<feature type="region of interest" description="Disordered" evidence="8">
    <location>
        <begin position="1644"/>
        <end position="1675"/>
    </location>
</feature>
<evidence type="ECO:0000313" key="13">
    <source>
        <dbReference type="RefSeq" id="XP_048137314.1"/>
    </source>
</evidence>
<feature type="region of interest" description="Disordered" evidence="8">
    <location>
        <begin position="1932"/>
        <end position="1953"/>
    </location>
</feature>
<dbReference type="SUPFAM" id="SSF54160">
    <property type="entry name" value="Chromo domain-like"/>
    <property type="match status" value="2"/>
</dbReference>
<dbReference type="InterPro" id="IPR049730">
    <property type="entry name" value="SNF2/RAD54-like_C"/>
</dbReference>
<feature type="domain" description="Chromo" evidence="9">
    <location>
        <begin position="371"/>
        <end position="439"/>
    </location>
</feature>
<dbReference type="PROSITE" id="PS01359">
    <property type="entry name" value="ZF_PHD_1"/>
    <property type="match status" value="1"/>
</dbReference>
<dbReference type="PANTHER" id="PTHR35116">
    <property type="entry name" value="HELICASE PROTEIN MOM1"/>
    <property type="match status" value="1"/>
</dbReference>
<feature type="compositionally biased region" description="Polar residues" evidence="8">
    <location>
        <begin position="1644"/>
        <end position="1656"/>
    </location>
</feature>
<dbReference type="Proteomes" id="UP000827889">
    <property type="component" value="Chromosome 6"/>
</dbReference>
<dbReference type="InterPro" id="IPR038718">
    <property type="entry name" value="SNF2-like_sf"/>
</dbReference>
<feature type="coiled-coil region" evidence="7">
    <location>
        <begin position="2123"/>
        <end position="2187"/>
    </location>
</feature>
<dbReference type="InterPro" id="IPR027417">
    <property type="entry name" value="P-loop_NTPase"/>
</dbReference>
<dbReference type="InterPro" id="IPR001650">
    <property type="entry name" value="Helicase_C-like"/>
</dbReference>
<dbReference type="InterPro" id="IPR019786">
    <property type="entry name" value="Zinc_finger_PHD-type_CS"/>
</dbReference>
<feature type="domain" description="Helicase C-terminal" evidence="11">
    <location>
        <begin position="839"/>
        <end position="1001"/>
    </location>
</feature>